<dbReference type="InterPro" id="IPR004299">
    <property type="entry name" value="MBOAT_fam"/>
</dbReference>
<dbReference type="PANTHER" id="PTHR13285">
    <property type="entry name" value="ACYLTRANSFERASE"/>
    <property type="match status" value="1"/>
</dbReference>
<dbReference type="Pfam" id="PF03062">
    <property type="entry name" value="MBOAT"/>
    <property type="match status" value="1"/>
</dbReference>
<comment type="similarity">
    <text evidence="6">Belongs to the membrane-bound acyltransferase family. HHAT subfamily.</text>
</comment>
<dbReference type="GO" id="GO:0016409">
    <property type="term" value="F:palmitoyltransferase activity"/>
    <property type="evidence" value="ECO:0007669"/>
    <property type="project" value="TreeGrafter"/>
</dbReference>
<dbReference type="PANTHER" id="PTHR13285:SF20">
    <property type="entry name" value="PROTEIN-CYSTEINE N-PALMITOYLTRANSFERASE HHAT"/>
    <property type="match status" value="1"/>
</dbReference>
<evidence type="ECO:0000256" key="2">
    <source>
        <dbReference type="ARBA" id="ARBA00022692"/>
    </source>
</evidence>
<keyword evidence="4 7" id="KW-1133">Transmembrane helix</keyword>
<evidence type="ECO:0000256" key="1">
    <source>
        <dbReference type="ARBA" id="ARBA00004477"/>
    </source>
</evidence>
<evidence type="ECO:0000256" key="4">
    <source>
        <dbReference type="ARBA" id="ARBA00022989"/>
    </source>
</evidence>
<sequence length="361" mass="40695">FQEHEPGLERQFQLEKGFLICVYKKDPTYFERSFWSHWARKFLLWTRLGNAVVSGLASFFVPKNQNIVAFMFFCFSLTTMGVVLAHLGLSLAVAQLHKPTLSWSCALLLLLSTIHIPPLQEIQESHTSLHYFSPSLHPTHTPTAGDTGESHLLFTIFLSLSLSFSLSPTSTSPHYGLALALVQFFYVMYLVLFGVPSLLAGLDGLHPPPPRSYRAVSPSCWDVEVRHFDVGLYIYIPLGSSRRGLMLKMLSTALAFGFVCLWHGGHDYLQYWALMDWVGVLVENGLEILLSSPLIYPSIASEFHNTLSVCPQATTLLPHIYTTKSISLWVYSPYIIMCVCMHMSVPMCECVSSQYQLFIKV</sequence>
<keyword evidence="5 7" id="KW-0472">Membrane</keyword>
<dbReference type="InParanoid" id="A0A674BEQ7"/>
<feature type="transmembrane region" description="Helical" evidence="7">
    <location>
        <begin position="67"/>
        <end position="89"/>
    </location>
</feature>
<feature type="transmembrane region" description="Helical" evidence="7">
    <location>
        <begin position="42"/>
        <end position="61"/>
    </location>
</feature>
<dbReference type="AlphaFoldDB" id="A0A674BEQ7"/>
<dbReference type="GO" id="GO:0005789">
    <property type="term" value="C:endoplasmic reticulum membrane"/>
    <property type="evidence" value="ECO:0007669"/>
    <property type="project" value="UniProtKB-SubCell"/>
</dbReference>
<evidence type="ECO:0000256" key="5">
    <source>
        <dbReference type="ARBA" id="ARBA00023136"/>
    </source>
</evidence>
<dbReference type="InterPro" id="IPR051085">
    <property type="entry name" value="MB_O-acyltransferase"/>
</dbReference>
<accession>A0A674BEQ7</accession>
<dbReference type="OMA" id="HAIISFC"/>
<dbReference type="GeneTree" id="ENSGT00530000063629"/>
<dbReference type="Proteomes" id="UP000472277">
    <property type="component" value="Chromosome 5"/>
</dbReference>
<dbReference type="Ensembl" id="ENSSTUT00000073799.1">
    <property type="protein sequence ID" value="ENSSTUP00000069466.1"/>
    <property type="gene ID" value="ENSSTUG00000030500.1"/>
</dbReference>
<keyword evidence="2 7" id="KW-0812">Transmembrane</keyword>
<keyword evidence="9" id="KW-1185">Reference proteome</keyword>
<protein>
    <recommendedName>
        <fullName evidence="10">Hedgehog acyltransferase</fullName>
    </recommendedName>
</protein>
<reference evidence="8" key="2">
    <citation type="submission" date="2025-09" db="UniProtKB">
        <authorList>
            <consortium name="Ensembl"/>
        </authorList>
    </citation>
    <scope>IDENTIFICATION</scope>
</reference>
<proteinExistence type="inferred from homology"/>
<evidence type="ECO:0000313" key="9">
    <source>
        <dbReference type="Proteomes" id="UP000472277"/>
    </source>
</evidence>
<feature type="transmembrane region" description="Helical" evidence="7">
    <location>
        <begin position="245"/>
        <end position="265"/>
    </location>
</feature>
<evidence type="ECO:0000256" key="6">
    <source>
        <dbReference type="ARBA" id="ARBA00038268"/>
    </source>
</evidence>
<evidence type="ECO:0000313" key="8">
    <source>
        <dbReference type="Ensembl" id="ENSSTUP00000069466.1"/>
    </source>
</evidence>
<feature type="transmembrane region" description="Helical" evidence="7">
    <location>
        <begin position="175"/>
        <end position="202"/>
    </location>
</feature>
<name>A0A674BEQ7_SALTR</name>
<evidence type="ECO:0008006" key="10">
    <source>
        <dbReference type="Google" id="ProtNLM"/>
    </source>
</evidence>
<feature type="transmembrane region" description="Helical" evidence="7">
    <location>
        <begin position="326"/>
        <end position="345"/>
    </location>
</feature>
<evidence type="ECO:0000256" key="7">
    <source>
        <dbReference type="SAM" id="Phobius"/>
    </source>
</evidence>
<evidence type="ECO:0000256" key="3">
    <source>
        <dbReference type="ARBA" id="ARBA00022824"/>
    </source>
</evidence>
<organism evidence="8 9">
    <name type="scientific">Salmo trutta</name>
    <name type="common">Brown trout</name>
    <dbReference type="NCBI Taxonomy" id="8032"/>
    <lineage>
        <taxon>Eukaryota</taxon>
        <taxon>Metazoa</taxon>
        <taxon>Chordata</taxon>
        <taxon>Craniata</taxon>
        <taxon>Vertebrata</taxon>
        <taxon>Euteleostomi</taxon>
        <taxon>Actinopterygii</taxon>
        <taxon>Neopterygii</taxon>
        <taxon>Teleostei</taxon>
        <taxon>Protacanthopterygii</taxon>
        <taxon>Salmoniformes</taxon>
        <taxon>Salmonidae</taxon>
        <taxon>Salmoninae</taxon>
        <taxon>Salmo</taxon>
    </lineage>
</organism>
<keyword evidence="3" id="KW-0256">Endoplasmic reticulum</keyword>
<reference evidence="8" key="1">
    <citation type="submission" date="2025-08" db="UniProtKB">
        <authorList>
            <consortium name="Ensembl"/>
        </authorList>
    </citation>
    <scope>IDENTIFICATION</scope>
</reference>
<comment type="subcellular location">
    <subcellularLocation>
        <location evidence="1">Endoplasmic reticulum membrane</location>
        <topology evidence="1">Multi-pass membrane protein</topology>
    </subcellularLocation>
</comment>